<protein>
    <submittedName>
        <fullName evidence="2">Uncharacterized protein</fullName>
    </submittedName>
</protein>
<organism evidence="2 3">
    <name type="scientific">Candidatus Kaiserbacteria bacterium RIFCSPLOWO2_01_FULL_55_19</name>
    <dbReference type="NCBI Taxonomy" id="1798516"/>
    <lineage>
        <taxon>Bacteria</taxon>
        <taxon>Candidatus Kaiseribacteriota</taxon>
    </lineage>
</organism>
<reference evidence="2 3" key="1">
    <citation type="journal article" date="2016" name="Nat. Commun.">
        <title>Thousands of microbial genomes shed light on interconnected biogeochemical processes in an aquifer system.</title>
        <authorList>
            <person name="Anantharaman K."/>
            <person name="Brown C.T."/>
            <person name="Hug L.A."/>
            <person name="Sharon I."/>
            <person name="Castelle C.J."/>
            <person name="Probst A.J."/>
            <person name="Thomas B.C."/>
            <person name="Singh A."/>
            <person name="Wilkins M.J."/>
            <person name="Karaoz U."/>
            <person name="Brodie E.L."/>
            <person name="Williams K.H."/>
            <person name="Hubbard S.S."/>
            <person name="Banfield J.F."/>
        </authorList>
    </citation>
    <scope>NUCLEOTIDE SEQUENCE [LARGE SCALE GENOMIC DNA]</scope>
</reference>
<keyword evidence="1" id="KW-0472">Membrane</keyword>
<comment type="caution">
    <text evidence="2">The sequence shown here is derived from an EMBL/GenBank/DDBJ whole genome shotgun (WGS) entry which is preliminary data.</text>
</comment>
<feature type="transmembrane region" description="Helical" evidence="1">
    <location>
        <begin position="7"/>
        <end position="28"/>
    </location>
</feature>
<dbReference type="STRING" id="1798516.A2950_01290"/>
<dbReference type="Proteomes" id="UP000176714">
    <property type="component" value="Unassembled WGS sequence"/>
</dbReference>
<evidence type="ECO:0000256" key="1">
    <source>
        <dbReference type="SAM" id="Phobius"/>
    </source>
</evidence>
<evidence type="ECO:0000313" key="3">
    <source>
        <dbReference type="Proteomes" id="UP000176714"/>
    </source>
</evidence>
<evidence type="ECO:0000313" key="2">
    <source>
        <dbReference type="EMBL" id="OGG76560.1"/>
    </source>
</evidence>
<name>A0A1F6ESH5_9BACT</name>
<gene>
    <name evidence="2" type="ORF">A2950_01290</name>
</gene>
<proteinExistence type="predicted"/>
<dbReference type="AlphaFoldDB" id="A0A1F6ESH5"/>
<accession>A0A1F6ESH5</accession>
<keyword evidence="1" id="KW-1133">Transmembrane helix</keyword>
<keyword evidence="1" id="KW-0812">Transmembrane</keyword>
<sequence length="59" mass="6320">MKGRSQVNIYFSMLIITIFASLATIAIVEVATTNIIAAATSGNEATYAALRESILESRL</sequence>
<dbReference type="EMBL" id="MFMD01000009">
    <property type="protein sequence ID" value="OGG76560.1"/>
    <property type="molecule type" value="Genomic_DNA"/>
</dbReference>